<dbReference type="EMBL" id="JAJTWU010000017">
    <property type="protein sequence ID" value="MCE4558126.1"/>
    <property type="molecule type" value="Genomic_DNA"/>
</dbReference>
<dbReference type="Pfam" id="PF00353">
    <property type="entry name" value="HemolysinCabind"/>
    <property type="match status" value="3"/>
</dbReference>
<protein>
    <recommendedName>
        <fullName evidence="5">Haemolysin-type calcium binding-related domain-containing protein</fullName>
    </recommendedName>
</protein>
<gene>
    <name evidence="6" type="ORF">LXT13_27460</name>
</gene>
<feature type="non-terminal residue" evidence="6">
    <location>
        <position position="336"/>
    </location>
</feature>
<keyword evidence="7" id="KW-1185">Reference proteome</keyword>
<dbReference type="PRINTS" id="PR00313">
    <property type="entry name" value="CABNDNGRPT"/>
</dbReference>
<keyword evidence="2" id="KW-0964">Secreted</keyword>
<name>A0ABS8Y4M4_9BURK</name>
<dbReference type="Gene3D" id="2.150.10.10">
    <property type="entry name" value="Serralysin-like metalloprotease, C-terminal"/>
    <property type="match status" value="3"/>
</dbReference>
<feature type="non-terminal residue" evidence="6">
    <location>
        <position position="1"/>
    </location>
</feature>
<feature type="region of interest" description="Disordered" evidence="4">
    <location>
        <begin position="295"/>
        <end position="336"/>
    </location>
</feature>
<dbReference type="PROSITE" id="PS00330">
    <property type="entry name" value="HEMOLYSIN_CALCIUM"/>
    <property type="match status" value="3"/>
</dbReference>
<comment type="subcellular location">
    <subcellularLocation>
        <location evidence="1">Secreted</location>
    </subcellularLocation>
</comment>
<keyword evidence="3" id="KW-0106">Calcium</keyword>
<dbReference type="Proteomes" id="UP001200741">
    <property type="component" value="Unassembled WGS sequence"/>
</dbReference>
<comment type="caution">
    <text evidence="6">The sequence shown here is derived from an EMBL/GenBank/DDBJ whole genome shotgun (WGS) entry which is preliminary data.</text>
</comment>
<evidence type="ECO:0000313" key="7">
    <source>
        <dbReference type="Proteomes" id="UP001200741"/>
    </source>
</evidence>
<accession>A0ABS8Y4M4</accession>
<dbReference type="Pfam" id="PF06594">
    <property type="entry name" value="HCBP_related"/>
    <property type="match status" value="2"/>
</dbReference>
<dbReference type="InterPro" id="IPR010566">
    <property type="entry name" value="Haemolys_ca-bd"/>
</dbReference>
<organism evidence="6 7">
    <name type="scientific">Pelomonas cellulosilytica</name>
    <dbReference type="NCBI Taxonomy" id="2906762"/>
    <lineage>
        <taxon>Bacteria</taxon>
        <taxon>Pseudomonadati</taxon>
        <taxon>Pseudomonadota</taxon>
        <taxon>Betaproteobacteria</taxon>
        <taxon>Burkholderiales</taxon>
        <taxon>Sphaerotilaceae</taxon>
        <taxon>Roseateles</taxon>
    </lineage>
</organism>
<evidence type="ECO:0000313" key="6">
    <source>
        <dbReference type="EMBL" id="MCE4558126.1"/>
    </source>
</evidence>
<sequence length="336" mass="34912">DGFDALYGEDGNDTLDGGTGNDWLDGGNGNNTFLFGRGDGLDTIAYGTYDYSGTRLNTLQFKDGITPADVLLRRVTGSQGGSNEALEVSLVGTDDRVTVNYFFSGNNPASGYNQLQQIKFADGTAWDLAAITTRLATPPATTAVNGTNLADTLTGTAADETLSGLGGDDTLAGQGGTDFLSGGTGNNTYLFGRGDGVDTLLYSGDTSAARNNTLVLGAGITPADLVLKRAYDSQTTRYTALEIGLRGTADKFIVNYFLEGDTPANAYNPLQQLRFEDGSLWTAADLFNRLQQSTPGADTLLGSPGADVLEGGNGNDRLTGRGGNDTLRGGAGDDVL</sequence>
<reference evidence="6 7" key="1">
    <citation type="submission" date="2021-12" db="EMBL/GenBank/DDBJ databases">
        <title>Genome seq of P8.</title>
        <authorList>
            <person name="Seo T."/>
        </authorList>
    </citation>
    <scope>NUCLEOTIDE SEQUENCE [LARGE SCALE GENOMIC DNA]</scope>
    <source>
        <strain evidence="6 7">P8</strain>
    </source>
</reference>
<evidence type="ECO:0000256" key="3">
    <source>
        <dbReference type="ARBA" id="ARBA00022837"/>
    </source>
</evidence>
<dbReference type="InterPro" id="IPR001343">
    <property type="entry name" value="Hemolysn_Ca-bd"/>
</dbReference>
<proteinExistence type="predicted"/>
<feature type="domain" description="Haemolysin-type calcium binding-related" evidence="5">
    <location>
        <begin position="241"/>
        <end position="285"/>
    </location>
</feature>
<dbReference type="InterPro" id="IPR011049">
    <property type="entry name" value="Serralysin-like_metalloprot_C"/>
</dbReference>
<evidence type="ECO:0000256" key="2">
    <source>
        <dbReference type="ARBA" id="ARBA00022525"/>
    </source>
</evidence>
<dbReference type="PANTHER" id="PTHR38340:SF1">
    <property type="entry name" value="S-LAYER PROTEIN"/>
    <property type="match status" value="1"/>
</dbReference>
<dbReference type="SUPFAM" id="SSF51120">
    <property type="entry name" value="beta-Roll"/>
    <property type="match status" value="3"/>
</dbReference>
<dbReference type="RefSeq" id="WP_304622832.1">
    <property type="nucleotide sequence ID" value="NZ_JAJTWU010000017.1"/>
</dbReference>
<evidence type="ECO:0000256" key="4">
    <source>
        <dbReference type="SAM" id="MobiDB-lite"/>
    </source>
</evidence>
<evidence type="ECO:0000259" key="5">
    <source>
        <dbReference type="Pfam" id="PF06594"/>
    </source>
</evidence>
<dbReference type="InterPro" id="IPR018511">
    <property type="entry name" value="Hemolysin-typ_Ca-bd_CS"/>
</dbReference>
<dbReference type="InterPro" id="IPR050557">
    <property type="entry name" value="RTX_toxin/Mannuronan_C5-epim"/>
</dbReference>
<dbReference type="PANTHER" id="PTHR38340">
    <property type="entry name" value="S-LAYER PROTEIN"/>
    <property type="match status" value="1"/>
</dbReference>
<feature type="domain" description="Haemolysin-type calcium binding-related" evidence="5">
    <location>
        <begin position="86"/>
        <end position="129"/>
    </location>
</feature>
<evidence type="ECO:0000256" key="1">
    <source>
        <dbReference type="ARBA" id="ARBA00004613"/>
    </source>
</evidence>